<evidence type="ECO:0000313" key="3">
    <source>
        <dbReference type="EMBL" id="USD21832.1"/>
    </source>
</evidence>
<dbReference type="PANTHER" id="PTHR35565">
    <property type="entry name" value="CYTOPLASMIC PROTEIN-RELATED"/>
    <property type="match status" value="1"/>
</dbReference>
<dbReference type="InterPro" id="IPR044031">
    <property type="entry name" value="TssC1_N"/>
</dbReference>
<dbReference type="InterPro" id="IPR044032">
    <property type="entry name" value="TssC1_C"/>
</dbReference>
<protein>
    <submittedName>
        <fullName evidence="3">Type VI secretion system contractile sheath large subunit</fullName>
    </submittedName>
</protein>
<reference evidence="3" key="1">
    <citation type="submission" date="2022-02" db="EMBL/GenBank/DDBJ databases">
        <title>Coral-associated bacteria.</title>
        <authorList>
            <person name="Tang K."/>
            <person name="Wang X."/>
        </authorList>
    </citation>
    <scope>NUCLEOTIDE SEQUENCE</scope>
    <source>
        <strain evidence="3">SCSIO 43006</strain>
    </source>
</reference>
<name>A0ABY4VC19_9GAMM</name>
<proteinExistence type="predicted"/>
<dbReference type="RefSeq" id="WP_252084229.1">
    <property type="nucleotide sequence ID" value="NZ_CP092418.1"/>
</dbReference>
<keyword evidence="4" id="KW-1185">Reference proteome</keyword>
<evidence type="ECO:0000259" key="2">
    <source>
        <dbReference type="Pfam" id="PF18945"/>
    </source>
</evidence>
<evidence type="ECO:0000313" key="4">
    <source>
        <dbReference type="Proteomes" id="UP001055658"/>
    </source>
</evidence>
<accession>A0ABY4VC19</accession>
<dbReference type="NCBIfam" id="TIGR03355">
    <property type="entry name" value="VI_chp_2"/>
    <property type="match status" value="1"/>
</dbReference>
<evidence type="ECO:0000259" key="1">
    <source>
        <dbReference type="Pfam" id="PF05943"/>
    </source>
</evidence>
<dbReference type="EMBL" id="CP092418">
    <property type="protein sequence ID" value="USD21832.1"/>
    <property type="molecule type" value="Genomic_DNA"/>
</dbReference>
<feature type="domain" description="TssC1 C-terminal" evidence="2">
    <location>
        <begin position="408"/>
        <end position="518"/>
    </location>
</feature>
<sequence length="526" mass="60059">MKSLHQSFKLLETVRNANGSFPVPCATKKEFTEDYLDILPENLASGDQGELKHFLREPDELFSFEYWLTEICPCPKKENFSVRQYLSRIIVELDELICDQVNRILHNSRFQRLEASWRGLSMLVFDTPHSDNIKIKLLDASWKDLSKDMERAPDFDQSGLFHLVYNEEFGTPGGEPFGLLMGDYYISHRPMADHPYDDIFTLQGIAHTAAAAFAPFICAATPQLFGVDHFDDLAKPIRFSEVFRQKEYIRWNSLRDLEDSRFIAITLPQVLMREPYSLEFSEYRGLRFEEQVSGSHNRRYLWGNSCFAMGAVLLREFSEVGWFSHIRGVARDHLGGGLVTQLPTLAYKPDSRPGMVKMTTSILVTDFVERDLSELGFACLSHCYDTPYSAFNSVPSLQKAKQYTSKAATANARISSMLQQILCASRFAHYIKVMIRDKVGAYMNAADCERQLQHWLDQYTTGRDDLSWEMLARYPLREARVRVADEPGKVGSYQSVIHLKSHYTVDHLVSELKLTTALATIGVGAS</sequence>
<gene>
    <name evidence="3" type="primary">tssC</name>
    <name evidence="3" type="ORF">MJO52_01435</name>
</gene>
<dbReference type="PANTHER" id="PTHR35565:SF3">
    <property type="entry name" value="TYPE VI SECRETION SYSTEM SHEATH PROTEIN TSSC1"/>
    <property type="match status" value="1"/>
</dbReference>
<dbReference type="InterPro" id="IPR010269">
    <property type="entry name" value="T6SS_TssC-like"/>
</dbReference>
<organism evidence="3 4">
    <name type="scientific">Microbulbifer variabilis</name>
    <dbReference type="NCBI Taxonomy" id="266805"/>
    <lineage>
        <taxon>Bacteria</taxon>
        <taxon>Pseudomonadati</taxon>
        <taxon>Pseudomonadota</taxon>
        <taxon>Gammaproteobacteria</taxon>
        <taxon>Cellvibrionales</taxon>
        <taxon>Microbulbiferaceae</taxon>
        <taxon>Microbulbifer</taxon>
    </lineage>
</organism>
<dbReference type="Pfam" id="PF05943">
    <property type="entry name" value="VipB"/>
    <property type="match status" value="1"/>
</dbReference>
<feature type="domain" description="TssC1 N-terminal" evidence="1">
    <location>
        <begin position="88"/>
        <end position="398"/>
    </location>
</feature>
<dbReference type="Pfam" id="PF18945">
    <property type="entry name" value="VipB_2"/>
    <property type="match status" value="1"/>
</dbReference>
<dbReference type="Proteomes" id="UP001055658">
    <property type="component" value="Chromosome"/>
</dbReference>